<reference evidence="1 2" key="1">
    <citation type="submission" date="2019-02" db="EMBL/GenBank/DDBJ databases">
        <title>Draft Genome Sequences of Six Type Strains of the Genus Massilia.</title>
        <authorList>
            <person name="Miess H."/>
            <person name="Frediansyhah A."/>
            <person name="Gross H."/>
        </authorList>
    </citation>
    <scope>NUCLEOTIDE SEQUENCE [LARGE SCALE GENOMIC DNA]</scope>
    <source>
        <strain evidence="1 2">DSM 17473</strain>
    </source>
</reference>
<organism evidence="1 2">
    <name type="scientific">Pseudoduganella lutea</name>
    <dbReference type="NCBI Taxonomy" id="321985"/>
    <lineage>
        <taxon>Bacteria</taxon>
        <taxon>Pseudomonadati</taxon>
        <taxon>Pseudomonadota</taxon>
        <taxon>Betaproteobacteria</taxon>
        <taxon>Burkholderiales</taxon>
        <taxon>Oxalobacteraceae</taxon>
        <taxon>Telluria group</taxon>
        <taxon>Pseudoduganella</taxon>
    </lineage>
</organism>
<evidence type="ECO:0000313" key="1">
    <source>
        <dbReference type="EMBL" id="QBE65141.1"/>
    </source>
</evidence>
<dbReference type="Proteomes" id="UP000290637">
    <property type="component" value="Chromosome"/>
</dbReference>
<proteinExistence type="predicted"/>
<dbReference type="AlphaFoldDB" id="A0A4P6L102"/>
<accession>A0A4P6L102</accession>
<gene>
    <name evidence="1" type="ORF">EWM63_20850</name>
</gene>
<dbReference type="RefSeq" id="WP_130188252.1">
    <property type="nucleotide sequence ID" value="NZ_CP035913.1"/>
</dbReference>
<name>A0A4P6L102_9BURK</name>
<dbReference type="OrthoDB" id="8757794at2"/>
<sequence>MKSPAFTGWAFCISSWRFGLGPFTFYAAAIMENNDQRYLVQQNKISDGDKKPPVFAKVMRSKEGVFEGVSFIKNKEKATIMTVTQAQEVIDWAKKKKAAAHEYETKIICLGQ</sequence>
<dbReference type="EMBL" id="CP035913">
    <property type="protein sequence ID" value="QBE65141.1"/>
    <property type="molecule type" value="Genomic_DNA"/>
</dbReference>
<protein>
    <submittedName>
        <fullName evidence="1">Uncharacterized protein</fullName>
    </submittedName>
</protein>
<dbReference type="KEGG" id="plue:EWM63_20850"/>
<evidence type="ECO:0000313" key="2">
    <source>
        <dbReference type="Proteomes" id="UP000290637"/>
    </source>
</evidence>
<keyword evidence="2" id="KW-1185">Reference proteome</keyword>